<dbReference type="InterPro" id="IPR036890">
    <property type="entry name" value="HATPase_C_sf"/>
</dbReference>
<dbReference type="InterPro" id="IPR050482">
    <property type="entry name" value="Sensor_HK_TwoCompSys"/>
</dbReference>
<keyword evidence="4" id="KW-0808">Transferase</keyword>
<keyword evidence="9" id="KW-0812">Transmembrane</keyword>
<comment type="catalytic activity">
    <reaction evidence="1">
        <text>ATP + protein L-histidine = ADP + protein N-phospho-L-histidine.</text>
        <dbReference type="EC" id="2.7.13.3"/>
    </reaction>
</comment>
<sequence length="468" mass="49081">MRKEAVVRWVRGPAVVGAPVRLSRGAWAVDASIALLLAVGTVVGDLNRSYVEVRPEFDTTGVPVRLPLPAPAPVDGVAPVPPPPVPPPPVPPLPELPGIPTGGDPPHAVSAFQHTLPPVEPWELMVAVLTALPLVLRRRCPLAVYWAVMGATVLLHQGRVAADATTVTFASGLIAAYSAAVYSPHRKAVVASLLAGVGLYAVFPLVPDVDQGLVPLLVLLPVALAAHGVHTWRQRMRVLREEQQAALRRAVEQERSRIARELHDVVTHNVSMMTIQAGAARKVLDTAPDLAREAMLAVESAGRSAMSELRHVMGLLTMAAADGPAATADDPATDVDLAPQPGLDRLEELADRVRGTGVPVEVAVRGTPTVLPAGVDLTAYRVAQEALTNAVKHAAGASVSVTVEYAPGELRVEVTDTGGQPRPSAAPGSGRGLLGLRERLAIYGGTLQAGGRPRGGYRVRAVLPVEEL</sequence>
<keyword evidence="5" id="KW-0547">Nucleotide-binding</keyword>
<evidence type="ECO:0000313" key="11">
    <source>
        <dbReference type="EMBL" id="MFF8280870.1"/>
    </source>
</evidence>
<dbReference type="PROSITE" id="PS50109">
    <property type="entry name" value="HIS_KIN"/>
    <property type="match status" value="1"/>
</dbReference>
<dbReference type="InterPro" id="IPR005467">
    <property type="entry name" value="His_kinase_dom"/>
</dbReference>
<feature type="transmembrane region" description="Helical" evidence="9">
    <location>
        <begin position="164"/>
        <end position="182"/>
    </location>
</feature>
<keyword evidence="12" id="KW-1185">Reference proteome</keyword>
<dbReference type="SMART" id="SM00387">
    <property type="entry name" value="HATPase_c"/>
    <property type="match status" value="1"/>
</dbReference>
<name>A0ABW6YN07_9ACTN</name>
<keyword evidence="9" id="KW-1133">Transmembrane helix</keyword>
<keyword evidence="3" id="KW-0597">Phosphoprotein</keyword>
<dbReference type="RefSeq" id="WP_391937669.1">
    <property type="nucleotide sequence ID" value="NZ_JBIBSM010000026.1"/>
</dbReference>
<evidence type="ECO:0000313" key="12">
    <source>
        <dbReference type="Proteomes" id="UP001603013"/>
    </source>
</evidence>
<evidence type="ECO:0000256" key="3">
    <source>
        <dbReference type="ARBA" id="ARBA00022553"/>
    </source>
</evidence>
<dbReference type="PANTHER" id="PTHR24421:SF10">
    <property type="entry name" value="NITRATE_NITRITE SENSOR PROTEIN NARQ"/>
    <property type="match status" value="1"/>
</dbReference>
<dbReference type="PANTHER" id="PTHR24421">
    <property type="entry name" value="NITRATE/NITRITE SENSOR PROTEIN NARX-RELATED"/>
    <property type="match status" value="1"/>
</dbReference>
<dbReference type="InterPro" id="IPR003594">
    <property type="entry name" value="HATPase_dom"/>
</dbReference>
<keyword evidence="8" id="KW-0902">Two-component regulatory system</keyword>
<dbReference type="SUPFAM" id="SSF55874">
    <property type="entry name" value="ATPase domain of HSP90 chaperone/DNA topoisomerase II/histidine kinase"/>
    <property type="match status" value="1"/>
</dbReference>
<evidence type="ECO:0000256" key="4">
    <source>
        <dbReference type="ARBA" id="ARBA00022679"/>
    </source>
</evidence>
<keyword evidence="7" id="KW-0067">ATP-binding</keyword>
<evidence type="ECO:0000256" key="6">
    <source>
        <dbReference type="ARBA" id="ARBA00022777"/>
    </source>
</evidence>
<protein>
    <recommendedName>
        <fullName evidence="2">histidine kinase</fullName>
        <ecNumber evidence="2">2.7.13.3</ecNumber>
    </recommendedName>
</protein>
<dbReference type="GO" id="GO:0016301">
    <property type="term" value="F:kinase activity"/>
    <property type="evidence" value="ECO:0007669"/>
    <property type="project" value="UniProtKB-KW"/>
</dbReference>
<keyword evidence="6 11" id="KW-0418">Kinase</keyword>
<feature type="domain" description="Histidine kinase" evidence="10">
    <location>
        <begin position="381"/>
        <end position="467"/>
    </location>
</feature>
<dbReference type="CDD" id="cd16917">
    <property type="entry name" value="HATPase_UhpB-NarQ-NarX-like"/>
    <property type="match status" value="1"/>
</dbReference>
<evidence type="ECO:0000256" key="5">
    <source>
        <dbReference type="ARBA" id="ARBA00022741"/>
    </source>
</evidence>
<feature type="transmembrane region" description="Helical" evidence="9">
    <location>
        <begin position="189"/>
        <end position="206"/>
    </location>
</feature>
<dbReference type="Proteomes" id="UP001603013">
    <property type="component" value="Unassembled WGS sequence"/>
</dbReference>
<dbReference type="EMBL" id="JBIBSM010000026">
    <property type="protein sequence ID" value="MFF8280870.1"/>
    <property type="molecule type" value="Genomic_DNA"/>
</dbReference>
<dbReference type="Gene3D" id="1.20.5.1930">
    <property type="match status" value="1"/>
</dbReference>
<evidence type="ECO:0000256" key="1">
    <source>
        <dbReference type="ARBA" id="ARBA00000085"/>
    </source>
</evidence>
<gene>
    <name evidence="11" type="ORF">ACF05T_33215</name>
</gene>
<evidence type="ECO:0000256" key="2">
    <source>
        <dbReference type="ARBA" id="ARBA00012438"/>
    </source>
</evidence>
<evidence type="ECO:0000259" key="10">
    <source>
        <dbReference type="PROSITE" id="PS50109"/>
    </source>
</evidence>
<dbReference type="Pfam" id="PF02518">
    <property type="entry name" value="HATPase_c"/>
    <property type="match status" value="1"/>
</dbReference>
<feature type="transmembrane region" description="Helical" evidence="9">
    <location>
        <begin position="212"/>
        <end position="232"/>
    </location>
</feature>
<evidence type="ECO:0000256" key="7">
    <source>
        <dbReference type="ARBA" id="ARBA00022840"/>
    </source>
</evidence>
<dbReference type="Gene3D" id="3.30.565.10">
    <property type="entry name" value="Histidine kinase-like ATPase, C-terminal domain"/>
    <property type="match status" value="1"/>
</dbReference>
<proteinExistence type="predicted"/>
<evidence type="ECO:0000256" key="9">
    <source>
        <dbReference type="SAM" id="Phobius"/>
    </source>
</evidence>
<reference evidence="11 12" key="1">
    <citation type="submission" date="2024-10" db="EMBL/GenBank/DDBJ databases">
        <title>The Natural Products Discovery Center: Release of the First 8490 Sequenced Strains for Exploring Actinobacteria Biosynthetic Diversity.</title>
        <authorList>
            <person name="Kalkreuter E."/>
            <person name="Kautsar S.A."/>
            <person name="Yang D."/>
            <person name="Bader C.D."/>
            <person name="Teijaro C.N."/>
            <person name="Fluegel L."/>
            <person name="Davis C.M."/>
            <person name="Simpson J.R."/>
            <person name="Lauterbach L."/>
            <person name="Steele A.D."/>
            <person name="Gui C."/>
            <person name="Meng S."/>
            <person name="Li G."/>
            <person name="Viehrig K."/>
            <person name="Ye F."/>
            <person name="Su P."/>
            <person name="Kiefer A.F."/>
            <person name="Nichols A."/>
            <person name="Cepeda A.J."/>
            <person name="Yan W."/>
            <person name="Fan B."/>
            <person name="Jiang Y."/>
            <person name="Adhikari A."/>
            <person name="Zheng C.-J."/>
            <person name="Schuster L."/>
            <person name="Cowan T.M."/>
            <person name="Smanski M.J."/>
            <person name="Chevrette M.G."/>
            <person name="De Carvalho L.P.S."/>
            <person name="Shen B."/>
        </authorList>
    </citation>
    <scope>NUCLEOTIDE SEQUENCE [LARGE SCALE GENOMIC DNA]</scope>
    <source>
        <strain evidence="11 12">NPDC015755</strain>
    </source>
</reference>
<dbReference type="Pfam" id="PF07730">
    <property type="entry name" value="HisKA_3"/>
    <property type="match status" value="1"/>
</dbReference>
<comment type="caution">
    <text evidence="11">The sequence shown here is derived from an EMBL/GenBank/DDBJ whole genome shotgun (WGS) entry which is preliminary data.</text>
</comment>
<evidence type="ECO:0000256" key="8">
    <source>
        <dbReference type="ARBA" id="ARBA00023012"/>
    </source>
</evidence>
<keyword evidence="9" id="KW-0472">Membrane</keyword>
<dbReference type="EC" id="2.7.13.3" evidence="2"/>
<accession>A0ABW6YN07</accession>
<organism evidence="11 12">
    <name type="scientific">Streptomyces lateritius</name>
    <dbReference type="NCBI Taxonomy" id="67313"/>
    <lineage>
        <taxon>Bacteria</taxon>
        <taxon>Bacillati</taxon>
        <taxon>Actinomycetota</taxon>
        <taxon>Actinomycetes</taxon>
        <taxon>Kitasatosporales</taxon>
        <taxon>Streptomycetaceae</taxon>
        <taxon>Streptomyces</taxon>
    </lineage>
</organism>
<dbReference type="InterPro" id="IPR011712">
    <property type="entry name" value="Sig_transdc_His_kin_sub3_dim/P"/>
</dbReference>